<dbReference type="InterPro" id="IPR037590">
    <property type="entry name" value="WDR24"/>
</dbReference>
<protein>
    <submittedName>
        <fullName evidence="8">Uncharacterized protein</fullName>
    </submittedName>
</protein>
<dbReference type="EMBL" id="KE504143">
    <property type="protein sequence ID" value="EPT01186.1"/>
    <property type="molecule type" value="Genomic_DNA"/>
</dbReference>
<evidence type="ECO:0000256" key="2">
    <source>
        <dbReference type="ARBA" id="ARBA00022723"/>
    </source>
</evidence>
<feature type="compositionally biased region" description="Low complexity" evidence="7">
    <location>
        <begin position="705"/>
        <end position="720"/>
    </location>
</feature>
<dbReference type="GO" id="GO:1904263">
    <property type="term" value="P:positive regulation of TORC1 signaling"/>
    <property type="evidence" value="ECO:0007669"/>
    <property type="project" value="TreeGrafter"/>
</dbReference>
<evidence type="ECO:0000256" key="7">
    <source>
        <dbReference type="SAM" id="MobiDB-lite"/>
    </source>
</evidence>
<reference evidence="8 9" key="1">
    <citation type="journal article" date="2012" name="Science">
        <title>The Paleozoic origin of enzymatic lignin decomposition reconstructed from 31 fungal genomes.</title>
        <authorList>
            <person name="Floudas D."/>
            <person name="Binder M."/>
            <person name="Riley R."/>
            <person name="Barry K."/>
            <person name="Blanchette R.A."/>
            <person name="Henrissat B."/>
            <person name="Martinez A.T."/>
            <person name="Otillar R."/>
            <person name="Spatafora J.W."/>
            <person name="Yadav J.S."/>
            <person name="Aerts A."/>
            <person name="Benoit I."/>
            <person name="Boyd A."/>
            <person name="Carlson A."/>
            <person name="Copeland A."/>
            <person name="Coutinho P.M."/>
            <person name="de Vries R.P."/>
            <person name="Ferreira P."/>
            <person name="Findley K."/>
            <person name="Foster B."/>
            <person name="Gaskell J."/>
            <person name="Glotzer D."/>
            <person name="Gorecki P."/>
            <person name="Heitman J."/>
            <person name="Hesse C."/>
            <person name="Hori C."/>
            <person name="Igarashi K."/>
            <person name="Jurgens J.A."/>
            <person name="Kallen N."/>
            <person name="Kersten P."/>
            <person name="Kohler A."/>
            <person name="Kuees U."/>
            <person name="Kumar T.K.A."/>
            <person name="Kuo A."/>
            <person name="LaButti K."/>
            <person name="Larrondo L.F."/>
            <person name="Lindquist E."/>
            <person name="Ling A."/>
            <person name="Lombard V."/>
            <person name="Lucas S."/>
            <person name="Lundell T."/>
            <person name="Martin R."/>
            <person name="McLaughlin D.J."/>
            <person name="Morgenstern I."/>
            <person name="Morin E."/>
            <person name="Murat C."/>
            <person name="Nagy L.G."/>
            <person name="Nolan M."/>
            <person name="Ohm R.A."/>
            <person name="Patyshakuliyeva A."/>
            <person name="Rokas A."/>
            <person name="Ruiz-Duenas F.J."/>
            <person name="Sabat G."/>
            <person name="Salamov A."/>
            <person name="Samejima M."/>
            <person name="Schmutz J."/>
            <person name="Slot J.C."/>
            <person name="St John F."/>
            <person name="Stenlid J."/>
            <person name="Sun H."/>
            <person name="Sun S."/>
            <person name="Syed K."/>
            <person name="Tsang A."/>
            <person name="Wiebenga A."/>
            <person name="Young D."/>
            <person name="Pisabarro A."/>
            <person name="Eastwood D.C."/>
            <person name="Martin F."/>
            <person name="Cullen D."/>
            <person name="Grigoriev I.V."/>
            <person name="Hibbett D.S."/>
        </authorList>
    </citation>
    <scope>NUCLEOTIDE SEQUENCE</scope>
    <source>
        <strain evidence="9">FP-58527</strain>
    </source>
</reference>
<feature type="compositionally biased region" description="Low complexity" evidence="7">
    <location>
        <begin position="652"/>
        <end position="663"/>
    </location>
</feature>
<dbReference type="InterPro" id="IPR036322">
    <property type="entry name" value="WD40_repeat_dom_sf"/>
</dbReference>
<dbReference type="InterPro" id="IPR015943">
    <property type="entry name" value="WD40/YVTN_repeat-like_dom_sf"/>
</dbReference>
<dbReference type="GO" id="GO:0061700">
    <property type="term" value="C:GATOR2 complex"/>
    <property type="evidence" value="ECO:0007669"/>
    <property type="project" value="TreeGrafter"/>
</dbReference>
<feature type="region of interest" description="Disordered" evidence="7">
    <location>
        <begin position="1"/>
        <end position="50"/>
    </location>
</feature>
<feature type="compositionally biased region" description="Acidic residues" evidence="7">
    <location>
        <begin position="788"/>
        <end position="801"/>
    </location>
</feature>
<dbReference type="SUPFAM" id="SSF50978">
    <property type="entry name" value="WD40 repeat-like"/>
    <property type="match status" value="2"/>
</dbReference>
<feature type="repeat" description="WD" evidence="6">
    <location>
        <begin position="163"/>
        <end position="198"/>
    </location>
</feature>
<feature type="region of interest" description="Disordered" evidence="7">
    <location>
        <begin position="1158"/>
        <end position="1221"/>
    </location>
</feature>
<accession>S8FIG6</accession>
<dbReference type="GO" id="GO:0016239">
    <property type="term" value="P:positive regulation of macroautophagy"/>
    <property type="evidence" value="ECO:0007669"/>
    <property type="project" value="TreeGrafter"/>
</dbReference>
<dbReference type="InterPro" id="IPR019775">
    <property type="entry name" value="WD40_repeat_CS"/>
</dbReference>
<feature type="compositionally biased region" description="Basic residues" evidence="7">
    <location>
        <begin position="871"/>
        <end position="890"/>
    </location>
</feature>
<keyword evidence="2" id="KW-0479">Metal-binding</keyword>
<dbReference type="PROSITE" id="PS50294">
    <property type="entry name" value="WD_REPEATS_REGION"/>
    <property type="match status" value="1"/>
</dbReference>
<feature type="compositionally biased region" description="Low complexity" evidence="7">
    <location>
        <begin position="1187"/>
        <end position="1198"/>
    </location>
</feature>
<feature type="compositionally biased region" description="Pro residues" evidence="7">
    <location>
        <begin position="1170"/>
        <end position="1185"/>
    </location>
</feature>
<dbReference type="InterPro" id="IPR001680">
    <property type="entry name" value="WD40_rpt"/>
</dbReference>
<dbReference type="PROSITE" id="PS50082">
    <property type="entry name" value="WD_REPEATS_2"/>
    <property type="match status" value="1"/>
</dbReference>
<dbReference type="Proteomes" id="UP000015241">
    <property type="component" value="Unassembled WGS sequence"/>
</dbReference>
<keyword evidence="9" id="KW-1185">Reference proteome</keyword>
<proteinExistence type="predicted"/>
<dbReference type="AlphaFoldDB" id="S8FIG6"/>
<evidence type="ECO:0000256" key="6">
    <source>
        <dbReference type="PROSITE-ProRule" id="PRU00221"/>
    </source>
</evidence>
<evidence type="ECO:0000256" key="3">
    <source>
        <dbReference type="ARBA" id="ARBA00022737"/>
    </source>
</evidence>
<evidence type="ECO:0000256" key="1">
    <source>
        <dbReference type="ARBA" id="ARBA00022574"/>
    </source>
</evidence>
<dbReference type="eggNOG" id="KOG0269">
    <property type="taxonomic scope" value="Eukaryota"/>
</dbReference>
<keyword evidence="4" id="KW-0863">Zinc-finger</keyword>
<feature type="compositionally biased region" description="Acidic residues" evidence="7">
    <location>
        <begin position="844"/>
        <end position="855"/>
    </location>
</feature>
<keyword evidence="1 6" id="KW-0853">WD repeat</keyword>
<feature type="region of interest" description="Disordered" evidence="7">
    <location>
        <begin position="633"/>
        <end position="900"/>
    </location>
</feature>
<gene>
    <name evidence="8" type="ORF">FOMPIDRAFT_1161804</name>
</gene>
<evidence type="ECO:0000256" key="5">
    <source>
        <dbReference type="ARBA" id="ARBA00022833"/>
    </source>
</evidence>
<dbReference type="HOGENOM" id="CLU_007954_0_0_1"/>
<feature type="compositionally biased region" description="Low complexity" evidence="7">
    <location>
        <begin position="856"/>
        <end position="869"/>
    </location>
</feature>
<organism evidence="8 9">
    <name type="scientific">Fomitopsis schrenkii</name>
    <name type="common">Brown rot fungus</name>
    <dbReference type="NCBI Taxonomy" id="2126942"/>
    <lineage>
        <taxon>Eukaryota</taxon>
        <taxon>Fungi</taxon>
        <taxon>Dikarya</taxon>
        <taxon>Basidiomycota</taxon>
        <taxon>Agaricomycotina</taxon>
        <taxon>Agaricomycetes</taxon>
        <taxon>Polyporales</taxon>
        <taxon>Fomitopsis</taxon>
    </lineage>
</organism>
<dbReference type="GO" id="GO:0005829">
    <property type="term" value="C:cytosol"/>
    <property type="evidence" value="ECO:0007669"/>
    <property type="project" value="TreeGrafter"/>
</dbReference>
<dbReference type="GO" id="GO:0005774">
    <property type="term" value="C:vacuolar membrane"/>
    <property type="evidence" value="ECO:0007669"/>
    <property type="project" value="TreeGrafter"/>
</dbReference>
<dbReference type="STRING" id="743788.S8FIG6"/>
<evidence type="ECO:0000256" key="4">
    <source>
        <dbReference type="ARBA" id="ARBA00022771"/>
    </source>
</evidence>
<feature type="compositionally biased region" description="Low complexity" evidence="7">
    <location>
        <begin position="743"/>
        <end position="765"/>
    </location>
</feature>
<dbReference type="Pfam" id="PF00400">
    <property type="entry name" value="WD40"/>
    <property type="match status" value="2"/>
</dbReference>
<dbReference type="SMART" id="SM00320">
    <property type="entry name" value="WD40"/>
    <property type="match status" value="4"/>
</dbReference>
<sequence length="1250" mass="134363">MLLSNAGSNAGRPHLKHSSSASSSVPQDLFSDARTHGHQGPTRHVRLPRVTGGGNAAIAKSEDELRCVVAGRESLRILRISPPDAVESGSTNEHKFAVGKGGFRVEASRNIWDGSGLHIDSANTDVAWGQGIYSNKILTSARNGELIMWDLNKTGPSKYERRTRDHTRSIHALAYSPLLEKYCVTGSADGDLRVWDLRDITKSIMWIRHPGPVRAVVFSPIATYPLQAICGLDNGAIYRWDLAKGQRGQLDRVLAAHGGPILSLDWTVSTGSSASVRSPQSNWYGASSTALGLLDEIIPSGPLQSSISSGGGDMDGAGMGWLASGGLDHCVKVWDLTTPIAGAHISHDPTYTLRTAFPVRRVLWRPGYECELAVVAHMDQGVSSSVDLHAAGDSGGHLSPAGAVTGASSGLITALSNLRMHAAAHGIVDPVTEQSQAAPRNDAPIEIWDVRRGFIAKWVVNDSVGEGGVRDIAFADSHAIWAQHSSGSFSQLDLRYSSKPLNAITRTAVTWDPVGTLAFVTDQRKRWDIPYDDVKPETRQLVQDWNGVTKALGDQPFMPHAQSYGTVVFDAPEGHESFVQLAQSYIYEGSDRLCICSHNAKAAMDAGQIDAAQTWLTLCSLLNDLVPELPNNPLDDLPDLPPECTSAPAAIPTLPTSPLSALPQRAMSIDRSSVLGGDERSPSSLSREHIDSLSALDRQSPRPETPASSTTSSPRKSSTSLPHLQTAVYSRRGSSVGQGQAIRPRLSSSYRRPSSSFLSSPSMRSIHIDSPGDSARGTPSLKHVGEGALDDSDSSESEEDSALVIASRSDSGDEEAPLAHPTHTPLRPSIAVHPSPLAHQQVWTEDEGENDDDESPSPGSSSDSDGQGPARRPKLKRSRTKGSARSRTRSRSSTVASLAVNAPNPKLLRKVSSTSVRTVVATHTTGQEDGELPTQVQPERVMRPIHNRTRSTTFADEVKIGLNRVLADDSVSGSSGRVECSASVREAEMRFRELGWSALREVVEDLADQGDIQMCALLSLVAARELRIGPTRTLRFVEAYISILVRLRLHTAAAYLRKYVEAEDIRNATALQTTIYTCCTRCRKPIIAPVTRLGSSGYPAGSYAYCISCKAAISRCSICHLPVRALAFTCPVCLHGGHQECYRNLYLRRPMVVTASGESTVDPLAEATAQPPPTPNPPPANPPPFLGSRGRSSSRTSSLFHDGQSEEGSRPRTDDSIKDPDVLHSPGYLIQGHACAAGCGHFCWAAQQRS</sequence>
<dbReference type="InParanoid" id="S8FIG6"/>
<evidence type="ECO:0000313" key="9">
    <source>
        <dbReference type="Proteomes" id="UP000015241"/>
    </source>
</evidence>
<feature type="compositionally biased region" description="Basic and acidic residues" evidence="7">
    <location>
        <begin position="1203"/>
        <end position="1221"/>
    </location>
</feature>
<dbReference type="PANTHER" id="PTHR46200:SF1">
    <property type="entry name" value="GATOR COMPLEX PROTEIN WDR24"/>
    <property type="match status" value="1"/>
</dbReference>
<dbReference type="PANTHER" id="PTHR46200">
    <property type="entry name" value="GATOR COMPLEX PROTEIN WDR24"/>
    <property type="match status" value="1"/>
</dbReference>
<keyword evidence="5" id="KW-0862">Zinc</keyword>
<dbReference type="OrthoDB" id="60955at2759"/>
<name>S8FIG6_FOMSC</name>
<keyword evidence="3" id="KW-0677">Repeat</keyword>
<dbReference type="GO" id="GO:0008270">
    <property type="term" value="F:zinc ion binding"/>
    <property type="evidence" value="ECO:0007669"/>
    <property type="project" value="UniProtKB-KW"/>
</dbReference>
<dbReference type="Gene3D" id="2.130.10.10">
    <property type="entry name" value="YVTN repeat-like/Quinoprotein amine dehydrogenase"/>
    <property type="match status" value="1"/>
</dbReference>
<dbReference type="PROSITE" id="PS00678">
    <property type="entry name" value="WD_REPEATS_1"/>
    <property type="match status" value="1"/>
</dbReference>
<evidence type="ECO:0000313" key="8">
    <source>
        <dbReference type="EMBL" id="EPT01186.1"/>
    </source>
</evidence>
<feature type="compositionally biased region" description="Basic and acidic residues" evidence="7">
    <location>
        <begin position="677"/>
        <end position="691"/>
    </location>
</feature>